<dbReference type="AlphaFoldDB" id="A0A1W2G097"/>
<evidence type="ECO:0000313" key="2">
    <source>
        <dbReference type="Proteomes" id="UP000192674"/>
    </source>
</evidence>
<organism evidence="1 2">
    <name type="scientific">Kibdelosporangium aridum</name>
    <dbReference type="NCBI Taxonomy" id="2030"/>
    <lineage>
        <taxon>Bacteria</taxon>
        <taxon>Bacillati</taxon>
        <taxon>Actinomycetota</taxon>
        <taxon>Actinomycetes</taxon>
        <taxon>Pseudonocardiales</taxon>
        <taxon>Pseudonocardiaceae</taxon>
        <taxon>Kibdelosporangium</taxon>
    </lineage>
</organism>
<name>A0A1W2G097_KIBAR</name>
<reference evidence="1 2" key="1">
    <citation type="submission" date="2017-04" db="EMBL/GenBank/DDBJ databases">
        <authorList>
            <person name="Afonso C.L."/>
            <person name="Miller P.J."/>
            <person name="Scott M.A."/>
            <person name="Spackman E."/>
            <person name="Goraichik I."/>
            <person name="Dimitrov K.M."/>
            <person name="Suarez D.L."/>
            <person name="Swayne D.E."/>
        </authorList>
    </citation>
    <scope>NUCLEOTIDE SEQUENCE [LARGE SCALE GENOMIC DNA]</scope>
    <source>
        <strain evidence="1 2">DSM 43828</strain>
    </source>
</reference>
<protein>
    <recommendedName>
        <fullName evidence="3">Alpha/beta hydrolase</fullName>
    </recommendedName>
</protein>
<dbReference type="RefSeq" id="WP_143447320.1">
    <property type="nucleotide sequence ID" value="NZ_FWXV01000033.1"/>
</dbReference>
<dbReference type="Proteomes" id="UP000192674">
    <property type="component" value="Unassembled WGS sequence"/>
</dbReference>
<accession>A0A1W2G097</accession>
<proteinExistence type="predicted"/>
<keyword evidence="2" id="KW-1185">Reference proteome</keyword>
<sequence>MRQFDSGGPRAQGPVVVWAGLDEGPALVVVDPAGAATRAELPTAWRPLAERFQIAWCRVPVGGGSLRDVEDVLETLAQDHTRADLVVSGLVSEGAMALAALFGATVRSVLLVDPAPVEPNDRVRADGVRSRVVARSVGGDRDRVEPPIPLGHPDVVEGIITALADADREPWPDIHDG</sequence>
<dbReference type="EMBL" id="FWXV01000033">
    <property type="protein sequence ID" value="SMD27639.1"/>
    <property type="molecule type" value="Genomic_DNA"/>
</dbReference>
<evidence type="ECO:0008006" key="3">
    <source>
        <dbReference type="Google" id="ProtNLM"/>
    </source>
</evidence>
<gene>
    <name evidence="1" type="ORF">SAMN05661093_11249</name>
</gene>
<dbReference type="OrthoDB" id="3693848at2"/>
<evidence type="ECO:0000313" key="1">
    <source>
        <dbReference type="EMBL" id="SMD27639.1"/>
    </source>
</evidence>